<dbReference type="PANTHER" id="PTHR46796:SF13">
    <property type="entry name" value="HTH-TYPE TRANSCRIPTIONAL ACTIVATOR RHAS"/>
    <property type="match status" value="1"/>
</dbReference>
<dbReference type="InterPro" id="IPR050204">
    <property type="entry name" value="AraC_XylS_family_regulators"/>
</dbReference>
<comment type="caution">
    <text evidence="5">The sequence shown here is derived from an EMBL/GenBank/DDBJ whole genome shotgun (WGS) entry which is preliminary data.</text>
</comment>
<gene>
    <name evidence="5" type="ORF">CCY01nite_42740</name>
</gene>
<name>A0A512RQQ2_9BACT</name>
<dbReference type="InterPro" id="IPR046532">
    <property type="entry name" value="DUF6597"/>
</dbReference>
<organism evidence="5 6">
    <name type="scientific">Chitinophaga cymbidii</name>
    <dbReference type="NCBI Taxonomy" id="1096750"/>
    <lineage>
        <taxon>Bacteria</taxon>
        <taxon>Pseudomonadati</taxon>
        <taxon>Bacteroidota</taxon>
        <taxon>Chitinophagia</taxon>
        <taxon>Chitinophagales</taxon>
        <taxon>Chitinophagaceae</taxon>
        <taxon>Chitinophaga</taxon>
    </lineage>
</organism>
<dbReference type="InterPro" id="IPR009057">
    <property type="entry name" value="Homeodomain-like_sf"/>
</dbReference>
<dbReference type="SMART" id="SM00342">
    <property type="entry name" value="HTH_ARAC"/>
    <property type="match status" value="1"/>
</dbReference>
<dbReference type="OrthoDB" id="323290at2"/>
<dbReference type="SUPFAM" id="SSF46689">
    <property type="entry name" value="Homeodomain-like"/>
    <property type="match status" value="1"/>
</dbReference>
<dbReference type="GO" id="GO:0003700">
    <property type="term" value="F:DNA-binding transcription factor activity"/>
    <property type="evidence" value="ECO:0007669"/>
    <property type="project" value="InterPro"/>
</dbReference>
<evidence type="ECO:0000313" key="5">
    <source>
        <dbReference type="EMBL" id="GEP98014.1"/>
    </source>
</evidence>
<feature type="domain" description="HTH araC/xylS-type" evidence="4">
    <location>
        <begin position="158"/>
        <end position="259"/>
    </location>
</feature>
<dbReference type="GO" id="GO:0043565">
    <property type="term" value="F:sequence-specific DNA binding"/>
    <property type="evidence" value="ECO:0007669"/>
    <property type="project" value="InterPro"/>
</dbReference>
<keyword evidence="2" id="KW-0238">DNA-binding</keyword>
<dbReference type="Pfam" id="PF20240">
    <property type="entry name" value="DUF6597"/>
    <property type="match status" value="1"/>
</dbReference>
<evidence type="ECO:0000256" key="2">
    <source>
        <dbReference type="ARBA" id="ARBA00023125"/>
    </source>
</evidence>
<proteinExistence type="predicted"/>
<protein>
    <recommendedName>
        <fullName evidence="4">HTH araC/xylS-type domain-containing protein</fullName>
    </recommendedName>
</protein>
<evidence type="ECO:0000259" key="4">
    <source>
        <dbReference type="PROSITE" id="PS01124"/>
    </source>
</evidence>
<sequence>MEYQKILPPPHLRNHVRYFWTLESDTAEITPKTFKTFADGSPGIIYQQSDKGCFYQEEKKLPPVFLYGQTTRHTNIHSPASFRTIGVYFYPHALQSVFGLNASGLTDTCLDLTELAKEQGAPLSEQQLLDSGSFHTQIEVLNTYIFHQISKYDKQDGSFLPHALSRIIESGGNIPLKTLLEELGMTERSFERKFQQGVGMSPKLFARICRFQASLSQLRNNRFGKLSDIAFENEYADQSHFIRAFKEFAGFTPNKYQQRSSELVENFPEMIL</sequence>
<dbReference type="RefSeq" id="WP_146866147.1">
    <property type="nucleotide sequence ID" value="NZ_BKAU01000005.1"/>
</dbReference>
<dbReference type="Pfam" id="PF12833">
    <property type="entry name" value="HTH_18"/>
    <property type="match status" value="1"/>
</dbReference>
<dbReference type="PANTHER" id="PTHR46796">
    <property type="entry name" value="HTH-TYPE TRANSCRIPTIONAL ACTIVATOR RHAS-RELATED"/>
    <property type="match status" value="1"/>
</dbReference>
<keyword evidence="3" id="KW-0804">Transcription</keyword>
<evidence type="ECO:0000313" key="6">
    <source>
        <dbReference type="Proteomes" id="UP000321436"/>
    </source>
</evidence>
<keyword evidence="6" id="KW-1185">Reference proteome</keyword>
<dbReference type="PROSITE" id="PS01124">
    <property type="entry name" value="HTH_ARAC_FAMILY_2"/>
    <property type="match status" value="1"/>
</dbReference>
<reference evidence="5 6" key="1">
    <citation type="submission" date="2019-07" db="EMBL/GenBank/DDBJ databases">
        <title>Whole genome shotgun sequence of Chitinophaga cymbidii NBRC 109752.</title>
        <authorList>
            <person name="Hosoyama A."/>
            <person name="Uohara A."/>
            <person name="Ohji S."/>
            <person name="Ichikawa N."/>
        </authorList>
    </citation>
    <scope>NUCLEOTIDE SEQUENCE [LARGE SCALE GENOMIC DNA]</scope>
    <source>
        <strain evidence="5 6">NBRC 109752</strain>
    </source>
</reference>
<accession>A0A512RQQ2</accession>
<dbReference type="Proteomes" id="UP000321436">
    <property type="component" value="Unassembled WGS sequence"/>
</dbReference>
<dbReference type="EMBL" id="BKAU01000005">
    <property type="protein sequence ID" value="GEP98014.1"/>
    <property type="molecule type" value="Genomic_DNA"/>
</dbReference>
<dbReference type="AlphaFoldDB" id="A0A512RQQ2"/>
<dbReference type="Gene3D" id="1.10.10.60">
    <property type="entry name" value="Homeodomain-like"/>
    <property type="match status" value="1"/>
</dbReference>
<keyword evidence="1" id="KW-0805">Transcription regulation</keyword>
<evidence type="ECO:0000256" key="1">
    <source>
        <dbReference type="ARBA" id="ARBA00023015"/>
    </source>
</evidence>
<dbReference type="InterPro" id="IPR018060">
    <property type="entry name" value="HTH_AraC"/>
</dbReference>
<evidence type="ECO:0000256" key="3">
    <source>
        <dbReference type="ARBA" id="ARBA00023163"/>
    </source>
</evidence>